<evidence type="ECO:0000259" key="3">
    <source>
        <dbReference type="SMART" id="SM00829"/>
    </source>
</evidence>
<dbReference type="Gene3D" id="3.90.180.10">
    <property type="entry name" value="Medium-chain alcohol dehydrogenases, catalytic domain"/>
    <property type="match status" value="1"/>
</dbReference>
<dbReference type="InterPro" id="IPR047122">
    <property type="entry name" value="Trans-enoyl_RdTase-like"/>
</dbReference>
<dbReference type="InterPro" id="IPR036291">
    <property type="entry name" value="NAD(P)-bd_dom_sf"/>
</dbReference>
<organism evidence="4 5">
    <name type="scientific">Exophiala aquamarina CBS 119918</name>
    <dbReference type="NCBI Taxonomy" id="1182545"/>
    <lineage>
        <taxon>Eukaryota</taxon>
        <taxon>Fungi</taxon>
        <taxon>Dikarya</taxon>
        <taxon>Ascomycota</taxon>
        <taxon>Pezizomycotina</taxon>
        <taxon>Eurotiomycetes</taxon>
        <taxon>Chaetothyriomycetidae</taxon>
        <taxon>Chaetothyriales</taxon>
        <taxon>Herpotrichiellaceae</taxon>
        <taxon>Exophiala</taxon>
    </lineage>
</organism>
<keyword evidence="5" id="KW-1185">Reference proteome</keyword>
<comment type="similarity">
    <text evidence="1">Belongs to the zinc-containing alcohol dehydrogenase family.</text>
</comment>
<keyword evidence="2" id="KW-0560">Oxidoreductase</keyword>
<dbReference type="GeneID" id="25287548"/>
<feature type="domain" description="Enoyl reductase (ER)" evidence="3">
    <location>
        <begin position="12"/>
        <end position="344"/>
    </location>
</feature>
<dbReference type="SUPFAM" id="SSF50129">
    <property type="entry name" value="GroES-like"/>
    <property type="match status" value="1"/>
</dbReference>
<dbReference type="OrthoDB" id="48317at2759"/>
<reference evidence="4 5" key="1">
    <citation type="submission" date="2013-03" db="EMBL/GenBank/DDBJ databases">
        <title>The Genome Sequence of Exophiala aquamarina CBS 119918.</title>
        <authorList>
            <consortium name="The Broad Institute Genomics Platform"/>
            <person name="Cuomo C."/>
            <person name="de Hoog S."/>
            <person name="Gorbushina A."/>
            <person name="Walker B."/>
            <person name="Young S.K."/>
            <person name="Zeng Q."/>
            <person name="Gargeya S."/>
            <person name="Fitzgerald M."/>
            <person name="Haas B."/>
            <person name="Abouelleil A."/>
            <person name="Allen A.W."/>
            <person name="Alvarado L."/>
            <person name="Arachchi H.M."/>
            <person name="Berlin A.M."/>
            <person name="Chapman S.B."/>
            <person name="Gainer-Dewar J."/>
            <person name="Goldberg J."/>
            <person name="Griggs A."/>
            <person name="Gujja S."/>
            <person name="Hansen M."/>
            <person name="Howarth C."/>
            <person name="Imamovic A."/>
            <person name="Ireland A."/>
            <person name="Larimer J."/>
            <person name="McCowan C."/>
            <person name="Murphy C."/>
            <person name="Pearson M."/>
            <person name="Poon T.W."/>
            <person name="Priest M."/>
            <person name="Roberts A."/>
            <person name="Saif S."/>
            <person name="Shea T."/>
            <person name="Sisk P."/>
            <person name="Sykes S."/>
            <person name="Wortman J."/>
            <person name="Nusbaum C."/>
            <person name="Birren B."/>
        </authorList>
    </citation>
    <scope>NUCLEOTIDE SEQUENCE [LARGE SCALE GENOMIC DNA]</scope>
    <source>
        <strain evidence="4 5">CBS 119918</strain>
    </source>
</reference>
<name>A0A072NTY2_9EURO</name>
<dbReference type="PANTHER" id="PTHR45348:SF2">
    <property type="entry name" value="ZINC-TYPE ALCOHOL DEHYDROGENASE-LIKE PROTEIN C2E1P3.01"/>
    <property type="match status" value="1"/>
</dbReference>
<dbReference type="Gene3D" id="3.40.50.720">
    <property type="entry name" value="NAD(P)-binding Rossmann-like Domain"/>
    <property type="match status" value="1"/>
</dbReference>
<evidence type="ECO:0000256" key="2">
    <source>
        <dbReference type="ARBA" id="ARBA00023002"/>
    </source>
</evidence>
<dbReference type="Proteomes" id="UP000027920">
    <property type="component" value="Unassembled WGS sequence"/>
</dbReference>
<accession>A0A072NTY2</accession>
<dbReference type="STRING" id="1182545.A0A072NTY2"/>
<dbReference type="SUPFAM" id="SSF51735">
    <property type="entry name" value="NAD(P)-binding Rossmann-fold domains"/>
    <property type="match status" value="1"/>
</dbReference>
<dbReference type="Pfam" id="PF00107">
    <property type="entry name" value="ADH_zinc_N"/>
    <property type="match status" value="1"/>
</dbReference>
<dbReference type="PANTHER" id="PTHR45348">
    <property type="entry name" value="HYPOTHETICAL OXIDOREDUCTASE (EUROFUNG)"/>
    <property type="match status" value="1"/>
</dbReference>
<dbReference type="InterPro" id="IPR011032">
    <property type="entry name" value="GroES-like_sf"/>
</dbReference>
<dbReference type="CDD" id="cd08249">
    <property type="entry name" value="enoyl_reductase_like"/>
    <property type="match status" value="1"/>
</dbReference>
<protein>
    <recommendedName>
        <fullName evidence="3">Enoyl reductase (ER) domain-containing protein</fullName>
    </recommendedName>
</protein>
<evidence type="ECO:0000313" key="4">
    <source>
        <dbReference type="EMBL" id="KEF51304.1"/>
    </source>
</evidence>
<dbReference type="InterPro" id="IPR020843">
    <property type="entry name" value="ER"/>
</dbReference>
<dbReference type="VEuPathDB" id="FungiDB:A1O9_12654"/>
<dbReference type="HOGENOM" id="CLU_026673_16_1_1"/>
<gene>
    <name evidence="4" type="ORF">A1O9_12654</name>
</gene>
<dbReference type="AlphaFoldDB" id="A0A072NTY2"/>
<dbReference type="InterPro" id="IPR013149">
    <property type="entry name" value="ADH-like_C"/>
</dbReference>
<dbReference type="GO" id="GO:0016651">
    <property type="term" value="F:oxidoreductase activity, acting on NAD(P)H"/>
    <property type="evidence" value="ECO:0007669"/>
    <property type="project" value="InterPro"/>
</dbReference>
<dbReference type="EMBL" id="AMGV01000025">
    <property type="protein sequence ID" value="KEF51304.1"/>
    <property type="molecule type" value="Genomic_DNA"/>
</dbReference>
<sequence length="351" mass="38030">MPNTMKAVVIRGKEAKLELDRPLPKLRDDYILVKTEAVALNPTDWKHVAFGLGAEGGLVGCDFAGIVVEVGKAVTKKWSKGDRLSGVAHGGNSLQVEDGAFAEYVAAKGDVQIKIPDNLSFEDASTLALGVATVEQGLYQKALNLNLPTDPIKEKTFVLIYGGSTATGALGVQFAKLSGYTVLSTSSPRNFEYVKSLGATEVFDYNEPNVGQKIREYTQNKLKLAWDTVSEGESAKIVADALSTESGSRYGSILPNKFPRDDVDYTSTLMYTIFGEPFFFGPTEFPAVPEDLEYTKKFFGITEKLLAEGKLKPHKAKVGKDGLKGVLKGLDDLKNGKVSGEKLVYRVSETP</sequence>
<evidence type="ECO:0000256" key="1">
    <source>
        <dbReference type="ARBA" id="ARBA00008072"/>
    </source>
</evidence>
<proteinExistence type="inferred from homology"/>
<dbReference type="Pfam" id="PF08240">
    <property type="entry name" value="ADH_N"/>
    <property type="match status" value="1"/>
</dbReference>
<dbReference type="InterPro" id="IPR013154">
    <property type="entry name" value="ADH-like_N"/>
</dbReference>
<comment type="caution">
    <text evidence="4">The sequence shown here is derived from an EMBL/GenBank/DDBJ whole genome shotgun (WGS) entry which is preliminary data.</text>
</comment>
<dbReference type="RefSeq" id="XP_013253894.1">
    <property type="nucleotide sequence ID" value="XM_013398440.1"/>
</dbReference>
<dbReference type="SMART" id="SM00829">
    <property type="entry name" value="PKS_ER"/>
    <property type="match status" value="1"/>
</dbReference>
<evidence type="ECO:0000313" key="5">
    <source>
        <dbReference type="Proteomes" id="UP000027920"/>
    </source>
</evidence>